<gene>
    <name evidence="1" type="ORF">RPERSI_LOCUS32898</name>
</gene>
<name>A0ACA9SQM6_9GLOM</name>
<feature type="non-terminal residue" evidence="1">
    <location>
        <position position="137"/>
    </location>
</feature>
<sequence>NSTTLNSIRNGIIGGSRVVEKQEMAVYSSKDKLVKALLDKTKNLKTYLEYCGVTGQRAIPSSEDFLLSCLIWLDLTDAVSVCSDILAAVSSKHLERSLPDLSKLYNVRRVYKALMKESRKDRKPEWPCDPLPIFALR</sequence>
<feature type="non-terminal residue" evidence="1">
    <location>
        <position position="1"/>
    </location>
</feature>
<protein>
    <submittedName>
        <fullName evidence="1">7418_t:CDS:1</fullName>
    </submittedName>
</protein>
<dbReference type="Proteomes" id="UP000789920">
    <property type="component" value="Unassembled WGS sequence"/>
</dbReference>
<organism evidence="1 2">
    <name type="scientific">Racocetra persica</name>
    <dbReference type="NCBI Taxonomy" id="160502"/>
    <lineage>
        <taxon>Eukaryota</taxon>
        <taxon>Fungi</taxon>
        <taxon>Fungi incertae sedis</taxon>
        <taxon>Mucoromycota</taxon>
        <taxon>Glomeromycotina</taxon>
        <taxon>Glomeromycetes</taxon>
        <taxon>Diversisporales</taxon>
        <taxon>Gigasporaceae</taxon>
        <taxon>Racocetra</taxon>
    </lineage>
</organism>
<dbReference type="EMBL" id="CAJVQC010139608">
    <property type="protein sequence ID" value="CAG8843734.1"/>
    <property type="molecule type" value="Genomic_DNA"/>
</dbReference>
<accession>A0ACA9SQM6</accession>
<evidence type="ECO:0000313" key="1">
    <source>
        <dbReference type="EMBL" id="CAG8843734.1"/>
    </source>
</evidence>
<evidence type="ECO:0000313" key="2">
    <source>
        <dbReference type="Proteomes" id="UP000789920"/>
    </source>
</evidence>
<keyword evidence="2" id="KW-1185">Reference proteome</keyword>
<proteinExistence type="predicted"/>
<reference evidence="1" key="1">
    <citation type="submission" date="2021-06" db="EMBL/GenBank/DDBJ databases">
        <authorList>
            <person name="Kallberg Y."/>
            <person name="Tangrot J."/>
            <person name="Rosling A."/>
        </authorList>
    </citation>
    <scope>NUCLEOTIDE SEQUENCE</scope>
    <source>
        <strain evidence="1">MA461A</strain>
    </source>
</reference>
<comment type="caution">
    <text evidence="1">The sequence shown here is derived from an EMBL/GenBank/DDBJ whole genome shotgun (WGS) entry which is preliminary data.</text>
</comment>